<protein>
    <submittedName>
        <fullName evidence="5">CLEC16A_C domain-containing protein</fullName>
    </submittedName>
</protein>
<dbReference type="GO" id="GO:0016197">
    <property type="term" value="P:endosomal transport"/>
    <property type="evidence" value="ECO:0007669"/>
    <property type="project" value="TreeGrafter"/>
</dbReference>
<feature type="region of interest" description="Disordered" evidence="1">
    <location>
        <begin position="160"/>
        <end position="182"/>
    </location>
</feature>
<reference evidence="5" key="1">
    <citation type="submission" date="2017-02" db="UniProtKB">
        <authorList>
            <consortium name="WormBaseParasite"/>
        </authorList>
    </citation>
    <scope>IDENTIFICATION</scope>
</reference>
<dbReference type="PANTHER" id="PTHR21481">
    <property type="entry name" value="PROTEIN CLEC16A"/>
    <property type="match status" value="1"/>
</dbReference>
<sequence>MNEKSEKVHRFLVTDQAQLILVEPDSRRMGWAIVRFVGLLQDTQLTSDLGDSRALHIIVNNASSRSEANGAFYFSAKFLFDDHIRCMAAKQRLTKGRQTARQCKLDQICDLFGIARKSSTLRNNKNPFRIVKGCLPGSLRRQPQICSPCSSRSSSCSLNIVPDDPEHGAGPSTNEDWKVEDM</sequence>
<dbReference type="GO" id="GO:0005794">
    <property type="term" value="C:Golgi apparatus"/>
    <property type="evidence" value="ECO:0007669"/>
    <property type="project" value="TreeGrafter"/>
</dbReference>
<evidence type="ECO:0000256" key="1">
    <source>
        <dbReference type="SAM" id="MobiDB-lite"/>
    </source>
</evidence>
<dbReference type="GO" id="GO:0005770">
    <property type="term" value="C:late endosome"/>
    <property type="evidence" value="ECO:0007669"/>
    <property type="project" value="TreeGrafter"/>
</dbReference>
<organism evidence="5">
    <name type="scientific">Brugia timori</name>
    <dbReference type="NCBI Taxonomy" id="42155"/>
    <lineage>
        <taxon>Eukaryota</taxon>
        <taxon>Metazoa</taxon>
        <taxon>Ecdysozoa</taxon>
        <taxon>Nematoda</taxon>
        <taxon>Chromadorea</taxon>
        <taxon>Rhabditida</taxon>
        <taxon>Spirurina</taxon>
        <taxon>Spiruromorpha</taxon>
        <taxon>Filarioidea</taxon>
        <taxon>Onchocercidae</taxon>
        <taxon>Brugia</taxon>
    </lineage>
</organism>
<dbReference type="Pfam" id="PF19439">
    <property type="entry name" value="CLEC16A_C"/>
    <property type="match status" value="1"/>
</dbReference>
<dbReference type="GO" id="GO:1901096">
    <property type="term" value="P:regulation of autophagosome maturation"/>
    <property type="evidence" value="ECO:0007669"/>
    <property type="project" value="TreeGrafter"/>
</dbReference>
<dbReference type="GO" id="GO:0007034">
    <property type="term" value="P:vacuolar transport"/>
    <property type="evidence" value="ECO:0007669"/>
    <property type="project" value="TreeGrafter"/>
</dbReference>
<dbReference type="EMBL" id="UZAG01019628">
    <property type="protein sequence ID" value="VDO44371.1"/>
    <property type="molecule type" value="Genomic_DNA"/>
</dbReference>
<dbReference type="InterPro" id="IPR039272">
    <property type="entry name" value="CLEC16A/TT9"/>
</dbReference>
<evidence type="ECO:0000313" key="4">
    <source>
        <dbReference type="Proteomes" id="UP000280834"/>
    </source>
</evidence>
<evidence type="ECO:0000313" key="3">
    <source>
        <dbReference type="EMBL" id="VDO44371.1"/>
    </source>
</evidence>
<evidence type="ECO:0000313" key="5">
    <source>
        <dbReference type="WBParaSite" id="BTMF_0001496601-mRNA-1"/>
    </source>
</evidence>
<gene>
    <name evidence="3" type="ORF">BTMF_LOCUS12963</name>
</gene>
<dbReference type="InterPro" id="IPR045820">
    <property type="entry name" value="CLEC16A/TT9_C"/>
</dbReference>
<accession>A0A0R3R4M6</accession>
<dbReference type="WBParaSite" id="BTMF_0001496601-mRNA-1">
    <property type="protein sequence ID" value="BTMF_0001496601-mRNA-1"/>
    <property type="gene ID" value="BTMF_0001496601"/>
</dbReference>
<dbReference type="STRING" id="42155.A0A0R3R4M6"/>
<dbReference type="AlphaFoldDB" id="A0A0R3R4M6"/>
<dbReference type="PANTHER" id="PTHR21481:SF0">
    <property type="entry name" value="PROTEIN CLEC16A"/>
    <property type="match status" value="1"/>
</dbReference>
<name>A0A0R3R4M6_9BILA</name>
<proteinExistence type="predicted"/>
<reference evidence="3 4" key="2">
    <citation type="submission" date="2018-11" db="EMBL/GenBank/DDBJ databases">
        <authorList>
            <consortium name="Pathogen Informatics"/>
        </authorList>
    </citation>
    <scope>NUCLEOTIDE SEQUENCE [LARGE SCALE GENOMIC DNA]</scope>
</reference>
<evidence type="ECO:0000259" key="2">
    <source>
        <dbReference type="Pfam" id="PF19439"/>
    </source>
</evidence>
<dbReference type="Proteomes" id="UP000280834">
    <property type="component" value="Unassembled WGS sequence"/>
</dbReference>
<keyword evidence="4" id="KW-1185">Reference proteome</keyword>
<feature type="domain" description="CLEC16A/TT9 C-terminal" evidence="2">
    <location>
        <begin position="6"/>
        <end position="115"/>
    </location>
</feature>